<dbReference type="Gene3D" id="3.90.180.10">
    <property type="entry name" value="Medium-chain alcohol dehydrogenases, catalytic domain"/>
    <property type="match status" value="1"/>
</dbReference>
<dbReference type="SUPFAM" id="SSF50129">
    <property type="entry name" value="GroES-like"/>
    <property type="match status" value="1"/>
</dbReference>
<evidence type="ECO:0000259" key="2">
    <source>
        <dbReference type="SMART" id="SM00829"/>
    </source>
</evidence>
<dbReference type="InterPro" id="IPR051603">
    <property type="entry name" value="Zinc-ADH_QOR/CCCR"/>
</dbReference>
<sequence length="305" mass="30622">MRAARYHEYGDPQVLRIEDVPEPHAPAGAIRIRTLAASVNPVDWKLRAGYAREVMPLDLPVTPGRDAAGVVDEVGEGVTGVAVGDLVFGLGGLADTTAEHVVLTAWAHVPDAWTPEQAASAGLASATALLGLAALGDLAGKTLLVEGAAGAVGSAAVVFAVEAGARVIGTASERNHGYLADLGALPTTYGDGLAERVAALAPEGVDVVLDTAGSGSLDDLVAIAGSTDRVATVADAAGAARLGVRHVYAENRSDLMARAAALGTTGTYVPRVAEVVPLEDVARAHELAQSGAPAGKVVVTLAATA</sequence>
<accession>A0A3M2JCK0</accession>
<evidence type="ECO:0000256" key="1">
    <source>
        <dbReference type="ARBA" id="ARBA00022857"/>
    </source>
</evidence>
<dbReference type="Pfam" id="PF08240">
    <property type="entry name" value="ADH_N"/>
    <property type="match status" value="1"/>
</dbReference>
<evidence type="ECO:0000313" key="3">
    <source>
        <dbReference type="EMBL" id="RMI08685.1"/>
    </source>
</evidence>
<organism evidence="3 4">
    <name type="scientific">Cellulomonas triticagri</name>
    <dbReference type="NCBI Taxonomy" id="2483352"/>
    <lineage>
        <taxon>Bacteria</taxon>
        <taxon>Bacillati</taxon>
        <taxon>Actinomycetota</taxon>
        <taxon>Actinomycetes</taxon>
        <taxon>Micrococcales</taxon>
        <taxon>Cellulomonadaceae</taxon>
        <taxon>Cellulomonas</taxon>
    </lineage>
</organism>
<dbReference type="InterPro" id="IPR036291">
    <property type="entry name" value="NAD(P)-bd_dom_sf"/>
</dbReference>
<dbReference type="AlphaFoldDB" id="A0A3M2JCK0"/>
<name>A0A3M2JCK0_9CELL</name>
<dbReference type="GO" id="GO:0016491">
    <property type="term" value="F:oxidoreductase activity"/>
    <property type="evidence" value="ECO:0007669"/>
    <property type="project" value="InterPro"/>
</dbReference>
<dbReference type="EMBL" id="RFFI01000075">
    <property type="protein sequence ID" value="RMI08685.1"/>
    <property type="molecule type" value="Genomic_DNA"/>
</dbReference>
<keyword evidence="4" id="KW-1185">Reference proteome</keyword>
<protein>
    <submittedName>
        <fullName evidence="3">NADP-dependent oxidoreductase</fullName>
    </submittedName>
</protein>
<dbReference type="InterPro" id="IPR013154">
    <property type="entry name" value="ADH-like_N"/>
</dbReference>
<dbReference type="PANTHER" id="PTHR44154:SF1">
    <property type="entry name" value="QUINONE OXIDOREDUCTASE"/>
    <property type="match status" value="1"/>
</dbReference>
<keyword evidence="1" id="KW-0521">NADP</keyword>
<dbReference type="Gene3D" id="3.40.50.720">
    <property type="entry name" value="NAD(P)-binding Rossmann-like Domain"/>
    <property type="match status" value="1"/>
</dbReference>
<gene>
    <name evidence="3" type="ORF">EBM89_13435</name>
</gene>
<feature type="domain" description="Enoyl reductase (ER)" evidence="2">
    <location>
        <begin position="10"/>
        <end position="299"/>
    </location>
</feature>
<dbReference type="Pfam" id="PF13602">
    <property type="entry name" value="ADH_zinc_N_2"/>
    <property type="match status" value="1"/>
</dbReference>
<dbReference type="PANTHER" id="PTHR44154">
    <property type="entry name" value="QUINONE OXIDOREDUCTASE"/>
    <property type="match status" value="1"/>
</dbReference>
<dbReference type="Proteomes" id="UP000269289">
    <property type="component" value="Unassembled WGS sequence"/>
</dbReference>
<dbReference type="RefSeq" id="WP_122149929.1">
    <property type="nucleotide sequence ID" value="NZ_RFFI01000075.1"/>
</dbReference>
<dbReference type="InterPro" id="IPR011032">
    <property type="entry name" value="GroES-like_sf"/>
</dbReference>
<proteinExistence type="predicted"/>
<reference evidence="3 4" key="1">
    <citation type="submission" date="2018-10" db="EMBL/GenBank/DDBJ databases">
        <title>Isolation, diversity and antifungal activity of actinobacteria from wheat.</title>
        <authorList>
            <person name="Han C."/>
        </authorList>
    </citation>
    <scope>NUCLEOTIDE SEQUENCE [LARGE SCALE GENOMIC DNA]</scope>
    <source>
        <strain evidence="3 4">NEAU-YY56</strain>
    </source>
</reference>
<evidence type="ECO:0000313" key="4">
    <source>
        <dbReference type="Proteomes" id="UP000269289"/>
    </source>
</evidence>
<dbReference type="OrthoDB" id="3175656at2"/>
<dbReference type="SMART" id="SM00829">
    <property type="entry name" value="PKS_ER"/>
    <property type="match status" value="1"/>
</dbReference>
<dbReference type="InterPro" id="IPR020843">
    <property type="entry name" value="ER"/>
</dbReference>
<dbReference type="CDD" id="cd05289">
    <property type="entry name" value="MDR_like_2"/>
    <property type="match status" value="1"/>
</dbReference>
<comment type="caution">
    <text evidence="3">The sequence shown here is derived from an EMBL/GenBank/DDBJ whole genome shotgun (WGS) entry which is preliminary data.</text>
</comment>
<dbReference type="SUPFAM" id="SSF51735">
    <property type="entry name" value="NAD(P)-binding Rossmann-fold domains"/>
    <property type="match status" value="1"/>
</dbReference>